<evidence type="ECO:0000256" key="1">
    <source>
        <dbReference type="SAM" id="MobiDB-lite"/>
    </source>
</evidence>
<protein>
    <submittedName>
        <fullName evidence="2">Uncharacterized protein</fullName>
    </submittedName>
</protein>
<gene>
    <name evidence="2" type="ORF">Baya_16393</name>
</gene>
<proteinExistence type="predicted"/>
<dbReference type="EMBL" id="VCAZ01000294">
    <property type="protein sequence ID" value="TTV09636.1"/>
    <property type="molecule type" value="Genomic_DNA"/>
</dbReference>
<evidence type="ECO:0000313" key="3">
    <source>
        <dbReference type="Proteomes" id="UP000319801"/>
    </source>
</evidence>
<evidence type="ECO:0000313" key="2">
    <source>
        <dbReference type="EMBL" id="TTV09636.1"/>
    </source>
</evidence>
<name>A0A556VVF7_BAGYA</name>
<organism evidence="2 3">
    <name type="scientific">Bagarius yarrelli</name>
    <name type="common">Goonch</name>
    <name type="synonym">Bagrus yarrelli</name>
    <dbReference type="NCBI Taxonomy" id="175774"/>
    <lineage>
        <taxon>Eukaryota</taxon>
        <taxon>Metazoa</taxon>
        <taxon>Chordata</taxon>
        <taxon>Craniata</taxon>
        <taxon>Vertebrata</taxon>
        <taxon>Euteleostomi</taxon>
        <taxon>Actinopterygii</taxon>
        <taxon>Neopterygii</taxon>
        <taxon>Teleostei</taxon>
        <taxon>Ostariophysi</taxon>
        <taxon>Siluriformes</taxon>
        <taxon>Sisoridae</taxon>
        <taxon>Sisorinae</taxon>
        <taxon>Bagarius</taxon>
    </lineage>
</organism>
<accession>A0A556VVF7</accession>
<comment type="caution">
    <text evidence="2">The sequence shown here is derived from an EMBL/GenBank/DDBJ whole genome shotgun (WGS) entry which is preliminary data.</text>
</comment>
<dbReference type="Proteomes" id="UP000319801">
    <property type="component" value="Unassembled WGS sequence"/>
</dbReference>
<feature type="region of interest" description="Disordered" evidence="1">
    <location>
        <begin position="89"/>
        <end position="145"/>
    </location>
</feature>
<reference evidence="2 3" key="1">
    <citation type="journal article" date="2019" name="Genome Biol. Evol.">
        <title>Whole-Genome Sequencing of the Giant Devil Catfish, Bagarius yarrelli.</title>
        <authorList>
            <person name="Jiang W."/>
            <person name="Lv Y."/>
            <person name="Cheng L."/>
            <person name="Yang K."/>
            <person name="Chao B."/>
            <person name="Wang X."/>
            <person name="Li Y."/>
            <person name="Pan X."/>
            <person name="You X."/>
            <person name="Zhang Y."/>
            <person name="Yang J."/>
            <person name="Li J."/>
            <person name="Zhang X."/>
            <person name="Liu S."/>
            <person name="Sun C."/>
            <person name="Yang J."/>
            <person name="Shi Q."/>
        </authorList>
    </citation>
    <scope>NUCLEOTIDE SEQUENCE [LARGE SCALE GENOMIC DNA]</scope>
    <source>
        <strain evidence="2">JWS20170419001</strain>
        <tissue evidence="2">Muscle</tissue>
    </source>
</reference>
<sequence>MLRIAGEREVTGWSWKPPSAPSGTFAWLLVQRCFYYYLQLLRQWRAELKGASAVNLRSSAEKRKCSFSYQPFEQLRKLIGVRVKSAAEVQRRAEGQESVPAGDEVMVRNTRAAETHHNHKPQTSQNTFKPHTAPGPRSSGGHRYG</sequence>
<keyword evidence="3" id="KW-1185">Reference proteome</keyword>
<dbReference type="AlphaFoldDB" id="A0A556VVF7"/>